<sequence>MRETRAHCVVCETASGAFSAAFSPGRS</sequence>
<protein>
    <submittedName>
        <fullName evidence="1">Uncharacterized protein</fullName>
    </submittedName>
</protein>
<evidence type="ECO:0000313" key="1">
    <source>
        <dbReference type="EMBL" id="JAH73835.1"/>
    </source>
</evidence>
<organism evidence="1">
    <name type="scientific">Anguilla anguilla</name>
    <name type="common">European freshwater eel</name>
    <name type="synonym">Muraena anguilla</name>
    <dbReference type="NCBI Taxonomy" id="7936"/>
    <lineage>
        <taxon>Eukaryota</taxon>
        <taxon>Metazoa</taxon>
        <taxon>Chordata</taxon>
        <taxon>Craniata</taxon>
        <taxon>Vertebrata</taxon>
        <taxon>Euteleostomi</taxon>
        <taxon>Actinopterygii</taxon>
        <taxon>Neopterygii</taxon>
        <taxon>Teleostei</taxon>
        <taxon>Anguilliformes</taxon>
        <taxon>Anguillidae</taxon>
        <taxon>Anguilla</taxon>
    </lineage>
</organism>
<dbReference type="AlphaFoldDB" id="A0A0E9V8Q9"/>
<name>A0A0E9V8Q9_ANGAN</name>
<accession>A0A0E9V8Q9</accession>
<reference evidence="1" key="2">
    <citation type="journal article" date="2015" name="Fish Shellfish Immunol.">
        <title>Early steps in the European eel (Anguilla anguilla)-Vibrio vulnificus interaction in the gills: Role of the RtxA13 toxin.</title>
        <authorList>
            <person name="Callol A."/>
            <person name="Pajuelo D."/>
            <person name="Ebbesson L."/>
            <person name="Teles M."/>
            <person name="MacKenzie S."/>
            <person name="Amaro C."/>
        </authorList>
    </citation>
    <scope>NUCLEOTIDE SEQUENCE</scope>
</reference>
<reference evidence="1" key="1">
    <citation type="submission" date="2014-11" db="EMBL/GenBank/DDBJ databases">
        <authorList>
            <person name="Amaro Gonzalez C."/>
        </authorList>
    </citation>
    <scope>NUCLEOTIDE SEQUENCE</scope>
</reference>
<dbReference type="EMBL" id="GBXM01034742">
    <property type="protein sequence ID" value="JAH73835.1"/>
    <property type="molecule type" value="Transcribed_RNA"/>
</dbReference>
<proteinExistence type="predicted"/>